<gene>
    <name evidence="2" type="ORF">AVEN_156276_1</name>
</gene>
<protein>
    <submittedName>
        <fullName evidence="2">Uncharacterized protein</fullName>
    </submittedName>
</protein>
<evidence type="ECO:0000313" key="2">
    <source>
        <dbReference type="EMBL" id="GBO27471.1"/>
    </source>
</evidence>
<accession>A0A4Y2VS36</accession>
<feature type="region of interest" description="Disordered" evidence="1">
    <location>
        <begin position="60"/>
        <end position="88"/>
    </location>
</feature>
<reference evidence="2 3" key="1">
    <citation type="journal article" date="2019" name="Sci. Rep.">
        <title>Orb-weaving spider Araneus ventricosus genome elucidates the spidroin gene catalogue.</title>
        <authorList>
            <person name="Kono N."/>
            <person name="Nakamura H."/>
            <person name="Ohtoshi R."/>
            <person name="Moran D.A.P."/>
            <person name="Shinohara A."/>
            <person name="Yoshida Y."/>
            <person name="Fujiwara M."/>
            <person name="Mori M."/>
            <person name="Tomita M."/>
            <person name="Arakawa K."/>
        </authorList>
    </citation>
    <scope>NUCLEOTIDE SEQUENCE [LARGE SCALE GENOMIC DNA]</scope>
</reference>
<dbReference type="Proteomes" id="UP000499080">
    <property type="component" value="Unassembled WGS sequence"/>
</dbReference>
<dbReference type="AlphaFoldDB" id="A0A4Y2VS36"/>
<feature type="compositionally biased region" description="Basic and acidic residues" evidence="1">
    <location>
        <begin position="60"/>
        <end position="75"/>
    </location>
</feature>
<organism evidence="2 3">
    <name type="scientific">Araneus ventricosus</name>
    <name type="common">Orbweaver spider</name>
    <name type="synonym">Epeira ventricosa</name>
    <dbReference type="NCBI Taxonomy" id="182803"/>
    <lineage>
        <taxon>Eukaryota</taxon>
        <taxon>Metazoa</taxon>
        <taxon>Ecdysozoa</taxon>
        <taxon>Arthropoda</taxon>
        <taxon>Chelicerata</taxon>
        <taxon>Arachnida</taxon>
        <taxon>Araneae</taxon>
        <taxon>Araneomorphae</taxon>
        <taxon>Entelegynae</taxon>
        <taxon>Araneoidea</taxon>
        <taxon>Araneidae</taxon>
        <taxon>Araneus</taxon>
    </lineage>
</organism>
<comment type="caution">
    <text evidence="2">The sequence shown here is derived from an EMBL/GenBank/DDBJ whole genome shotgun (WGS) entry which is preliminary data.</text>
</comment>
<evidence type="ECO:0000256" key="1">
    <source>
        <dbReference type="SAM" id="MobiDB-lite"/>
    </source>
</evidence>
<evidence type="ECO:0000313" key="3">
    <source>
        <dbReference type="Proteomes" id="UP000499080"/>
    </source>
</evidence>
<keyword evidence="3" id="KW-1185">Reference proteome</keyword>
<name>A0A4Y2VS36_ARAVE</name>
<dbReference type="EMBL" id="BGPR01050483">
    <property type="protein sequence ID" value="GBO27471.1"/>
    <property type="molecule type" value="Genomic_DNA"/>
</dbReference>
<sequence length="88" mass="9826">MSPARICLSLLLPRRSSVRPLATFSAPLTTAWHAALDTKLRGKTRWHSDEEAFCALLIGRKKENPESTPGIKERGPQSPSTISSWQFH</sequence>
<feature type="compositionally biased region" description="Polar residues" evidence="1">
    <location>
        <begin position="77"/>
        <end position="88"/>
    </location>
</feature>
<proteinExistence type="predicted"/>